<accession>A0ACD5F536</accession>
<sequence>MILQLSLLSSSCAANSGHLFETGAFHATTSACIPRWLVLGRRRKELALNQSHPNRFPFHTQCPRDDGCGVFVLQMLTGMSYDDVAAMIDWGDKSAHYTTWNDLCGVLAEIGLSNEAPIKTSRWSDIQGVAIVHVQEDHFMLYDAENGLFYDPAEMEGPGVASDRVPTSYLTVDPSALEPFRVRLKHSVGSNGVGWSTGRRAS</sequence>
<evidence type="ECO:0000313" key="2">
    <source>
        <dbReference type="Proteomes" id="UP000076193"/>
    </source>
</evidence>
<dbReference type="EMBL" id="CP171844">
    <property type="protein sequence ID" value="XKQ40341.1"/>
    <property type="molecule type" value="Genomic_DNA"/>
</dbReference>
<gene>
    <name evidence="1" type="ORF">A4A59_000065</name>
</gene>
<proteinExistence type="predicted"/>
<protein>
    <submittedName>
        <fullName evidence="1">Uncharacterized protein</fullName>
    </submittedName>
</protein>
<name>A0ACD5F536_RHILE</name>
<dbReference type="Proteomes" id="UP000076193">
    <property type="component" value="Chromosome"/>
</dbReference>
<organism evidence="1 2">
    <name type="scientific">Rhizobium leguminosarum</name>
    <dbReference type="NCBI Taxonomy" id="384"/>
    <lineage>
        <taxon>Bacteria</taxon>
        <taxon>Pseudomonadati</taxon>
        <taxon>Pseudomonadota</taxon>
        <taxon>Alphaproteobacteria</taxon>
        <taxon>Hyphomicrobiales</taxon>
        <taxon>Rhizobiaceae</taxon>
        <taxon>Rhizobium/Agrobacterium group</taxon>
        <taxon>Rhizobium</taxon>
    </lineage>
</organism>
<reference evidence="1" key="1">
    <citation type="submission" date="2024-10" db="EMBL/GenBank/DDBJ databases">
        <title>Strain of Rhizobium-related bacteria isolated fromm roots of Vavilovia formosa.</title>
        <authorList>
            <person name="Kimeklis A."/>
            <person name="Afonin A."/>
        </authorList>
    </citation>
    <scope>NUCLEOTIDE SEQUENCE</scope>
    <source>
        <strain evidence="1">Vaf12</strain>
    </source>
</reference>
<evidence type="ECO:0000313" key="1">
    <source>
        <dbReference type="EMBL" id="XKQ40341.1"/>
    </source>
</evidence>